<dbReference type="PANTHER" id="PTHR43751:SF3">
    <property type="entry name" value="SULFATASE N-TERMINAL DOMAIN-CONTAINING PROTEIN"/>
    <property type="match status" value="1"/>
</dbReference>
<keyword evidence="4" id="KW-1185">Reference proteome</keyword>
<organism evidence="3 4">
    <name type="scientific">Talaromyces pinophilus</name>
    <name type="common">Penicillium pinophilum</name>
    <dbReference type="NCBI Taxonomy" id="128442"/>
    <lineage>
        <taxon>Eukaryota</taxon>
        <taxon>Fungi</taxon>
        <taxon>Dikarya</taxon>
        <taxon>Ascomycota</taxon>
        <taxon>Pezizomycotina</taxon>
        <taxon>Eurotiomycetes</taxon>
        <taxon>Eurotiomycetidae</taxon>
        <taxon>Eurotiales</taxon>
        <taxon>Trichocomaceae</taxon>
        <taxon>Talaromyces</taxon>
        <taxon>Talaromyces sect. Talaromyces</taxon>
    </lineage>
</organism>
<protein>
    <recommendedName>
        <fullName evidence="2">Sulfatase N-terminal domain-containing protein</fullName>
    </recommendedName>
</protein>
<dbReference type="InterPro" id="IPR000917">
    <property type="entry name" value="Sulfatase_N"/>
</dbReference>
<feature type="transmembrane region" description="Helical" evidence="1">
    <location>
        <begin position="188"/>
        <end position="207"/>
    </location>
</feature>
<name>A0A6N4SL87_TALPI</name>
<evidence type="ECO:0000259" key="2">
    <source>
        <dbReference type="Pfam" id="PF00884"/>
    </source>
</evidence>
<dbReference type="InterPro" id="IPR052701">
    <property type="entry name" value="GAG_Ulvan_Degrading_Sulfatases"/>
</dbReference>
<evidence type="ECO:0000313" key="3">
    <source>
        <dbReference type="EMBL" id="GAM40485.1"/>
    </source>
</evidence>
<dbReference type="EMBL" id="DF933835">
    <property type="protein sequence ID" value="GAM40485.1"/>
    <property type="molecule type" value="Genomic_DNA"/>
</dbReference>
<keyword evidence="1" id="KW-0812">Transmembrane</keyword>
<dbReference type="Proteomes" id="UP000053095">
    <property type="component" value="Unassembled WGS sequence"/>
</dbReference>
<feature type="transmembrane region" description="Helical" evidence="1">
    <location>
        <begin position="12"/>
        <end position="32"/>
    </location>
</feature>
<gene>
    <name evidence="3" type="ORF">TCE0_039f12867</name>
</gene>
<feature type="transmembrane region" description="Helical" evidence="1">
    <location>
        <begin position="151"/>
        <end position="168"/>
    </location>
</feature>
<comment type="caution">
    <text evidence="3">The sequence shown here is derived from an EMBL/GenBank/DDBJ whole genome shotgun (WGS) entry which is preliminary data.</text>
</comment>
<dbReference type="Pfam" id="PF00884">
    <property type="entry name" value="Sulfatase"/>
    <property type="match status" value="1"/>
</dbReference>
<evidence type="ECO:0000313" key="4">
    <source>
        <dbReference type="Proteomes" id="UP000053095"/>
    </source>
</evidence>
<dbReference type="Gene3D" id="3.40.720.10">
    <property type="entry name" value="Alkaline Phosphatase, subunit A"/>
    <property type="match status" value="1"/>
</dbReference>
<feature type="domain" description="Sulfatase N-terminal" evidence="2">
    <location>
        <begin position="511"/>
        <end position="721"/>
    </location>
</feature>
<evidence type="ECO:0000256" key="1">
    <source>
        <dbReference type="SAM" id="Phobius"/>
    </source>
</evidence>
<feature type="transmembrane region" description="Helical" evidence="1">
    <location>
        <begin position="77"/>
        <end position="101"/>
    </location>
</feature>
<dbReference type="SUPFAM" id="SSF53649">
    <property type="entry name" value="Alkaline phosphatase-like"/>
    <property type="match status" value="1"/>
</dbReference>
<sequence length="856" mass="95837">MRLIPCRSPGLRPFLLSFVVVLTFASKILHILQHLRSVPNSSFFLYLPTFFVTDFLVSIFAWLALSKLSGSWGVAGSVIVAFWGAIDLGAVSSQFGFFYVTGAEVRWNAASSLATDTAGLKLLLSGLMPVFAFGTLLLVLCWILAPLITLIFDSWLSAIGDAFVGLSCRTRKYLPLANEPKQPPQRRYTALGLTVAGLLIVLGLDIIRPHVPYDHMSGTVPFTLAAAFQNNNRTCLSSEQQPFPLSDLVAPNLWEPKDGRYKGWKPGFQPSVADLATVKAPSWAPETWPVGFGRWAERPINATKDALLSVTDAVCPGGNSLHHTYDPVLDPMRITNLDLEVLAPVQKALKDHAVPIKHVFLIEMESARKDIFPFKSDSHLYQQIMEAHASASQEDLQELKSKLAAMTPVAEQITGESGNFDLESDELRNNLTAETWKDPSAPGMGGINVLGTVTGSSLSFKSVVGSHCGVGPIPVDFMFETDAEIYQPCIMHILKLFNELKKDDQKSPDMRKQKWRSVFMQSITGEFDNQVKLNEQMGFDQSIFKENINTKSAKHWHKGMTEINYFGYEEPEIYPYLKDTIEEAKANGERLFLSHFTSTTHHPWGLPSEVQVENYWPRNRFASEHQPSNKYLNAVHYVDKWLGNVMQVIEEAGIANETLVVFVGDHGQAFAEDSHIIGTFENGHISNFRVPLIFRHPLLPRLDVHANASSISILPTILDLLINTDSLDDVDKNAASDLIQEYEGQSLLRPYKESHNGRQAWNMGIINTGGTMLSVASAAAPYRLILPLTHEFTFIFSDLSSDPYETDVVEDWDFHSLLHAVKRKYGHDAAHWLKEAEKVGRWWVDEKKRLWNYHDG</sequence>
<keyword evidence="1" id="KW-1133">Transmembrane helix</keyword>
<keyword evidence="1" id="KW-0472">Membrane</keyword>
<feature type="transmembrane region" description="Helical" evidence="1">
    <location>
        <begin position="44"/>
        <end position="65"/>
    </location>
</feature>
<dbReference type="InterPro" id="IPR017850">
    <property type="entry name" value="Alkaline_phosphatase_core_sf"/>
</dbReference>
<dbReference type="PANTHER" id="PTHR43751">
    <property type="entry name" value="SULFATASE"/>
    <property type="match status" value="1"/>
</dbReference>
<proteinExistence type="predicted"/>
<dbReference type="AlphaFoldDB" id="A0A6N4SL87"/>
<feature type="transmembrane region" description="Helical" evidence="1">
    <location>
        <begin position="122"/>
        <end position="145"/>
    </location>
</feature>
<accession>A0A6N4SL87</accession>
<reference evidence="4" key="1">
    <citation type="journal article" date="2015" name="Genome Announc.">
        <title>Draft genome sequence of Talaromyces cellulolyticus strain Y-94, a source of lignocellulosic biomass-degrading enzymes.</title>
        <authorList>
            <person name="Fujii T."/>
            <person name="Koike H."/>
            <person name="Sawayama S."/>
            <person name="Yano S."/>
            <person name="Inoue H."/>
        </authorList>
    </citation>
    <scope>NUCLEOTIDE SEQUENCE [LARGE SCALE GENOMIC DNA]</scope>
    <source>
        <strain evidence="4">Y-94</strain>
    </source>
</reference>